<protein>
    <recommendedName>
        <fullName evidence="2">Rab3-GAP regulatory subunit N-terminal domain-containing protein</fullName>
    </recommendedName>
</protein>
<evidence type="ECO:0000259" key="2">
    <source>
        <dbReference type="Pfam" id="PF14655"/>
    </source>
</evidence>
<evidence type="ECO:0000256" key="1">
    <source>
        <dbReference type="SAM" id="MobiDB-lite"/>
    </source>
</evidence>
<evidence type="ECO:0000313" key="3">
    <source>
        <dbReference type="EMBL" id="KAL3786260.1"/>
    </source>
</evidence>
<reference evidence="3 4" key="1">
    <citation type="journal article" date="2020" name="G3 (Bethesda)">
        <title>Improved Reference Genome for Cyclotella cryptica CCMP332, a Model for Cell Wall Morphogenesis, Salinity Adaptation, and Lipid Production in Diatoms (Bacillariophyta).</title>
        <authorList>
            <person name="Roberts W.R."/>
            <person name="Downey K.M."/>
            <person name="Ruck E.C."/>
            <person name="Traller J.C."/>
            <person name="Alverson A.J."/>
        </authorList>
    </citation>
    <scope>NUCLEOTIDE SEQUENCE [LARGE SCALE GENOMIC DNA]</scope>
    <source>
        <strain evidence="3 4">CCMP332</strain>
    </source>
</reference>
<dbReference type="PANTHER" id="PTHR12472">
    <property type="entry name" value="RAB3-GAP REGULATORY DOMAIN"/>
    <property type="match status" value="1"/>
</dbReference>
<dbReference type="InterPro" id="IPR026059">
    <property type="entry name" value="Rab3GAP2"/>
</dbReference>
<evidence type="ECO:0000313" key="4">
    <source>
        <dbReference type="Proteomes" id="UP001516023"/>
    </source>
</evidence>
<keyword evidence="4" id="KW-1185">Reference proteome</keyword>
<comment type="caution">
    <text evidence="3">The sequence shown here is derived from an EMBL/GenBank/DDBJ whole genome shotgun (WGS) entry which is preliminary data.</text>
</comment>
<feature type="region of interest" description="Disordered" evidence="1">
    <location>
        <begin position="384"/>
        <end position="405"/>
    </location>
</feature>
<organism evidence="3 4">
    <name type="scientific">Cyclotella cryptica</name>
    <dbReference type="NCBI Taxonomy" id="29204"/>
    <lineage>
        <taxon>Eukaryota</taxon>
        <taxon>Sar</taxon>
        <taxon>Stramenopiles</taxon>
        <taxon>Ochrophyta</taxon>
        <taxon>Bacillariophyta</taxon>
        <taxon>Coscinodiscophyceae</taxon>
        <taxon>Thalassiosirophycidae</taxon>
        <taxon>Stephanodiscales</taxon>
        <taxon>Stephanodiscaceae</taxon>
        <taxon>Cyclotella</taxon>
    </lineage>
</organism>
<feature type="domain" description="Rab3-GAP regulatory subunit N-terminal" evidence="2">
    <location>
        <begin position="663"/>
        <end position="767"/>
    </location>
</feature>
<accession>A0ABD3PDT0</accession>
<dbReference type="Proteomes" id="UP001516023">
    <property type="component" value="Unassembled WGS sequence"/>
</dbReference>
<dbReference type="EMBL" id="JABMIG020000198">
    <property type="protein sequence ID" value="KAL3786260.1"/>
    <property type="molecule type" value="Genomic_DNA"/>
</dbReference>
<sequence>MDTQNDSAPDYNNSNLPTSLDVTQLLSKLDTLQSSSHKQNNVRLIELDPYYRDEHETSPSQSPTRRHKTRLFLAVAFGSQIAAAQLFALELTKVEDVVMGDDVEEYEWVDVSDARVLMGQEGRMKDDGPVIVVFPPSCADSLPICPASNQSVARHETILEAMKGVEITACALIPCPAMRVAGNASGTSNLNGDCHDTILTQRTLAVVIGTSRGQVFSVLLRVMERSRESTSSNGNYGFTLEYDECRQGGYDKMENPAHLDVHVPIPKQTVLHQVLPRSKLYKPDDCMDLLQEDDSFLDGDVEAHLQVIYPSTSTQTQKCVGNNQVSSISFGRGDWKTYHNTKKMRGLSVLLNQDIVWVIYGNGTTVRMPSWKLFFSFDSGEQTTHGTNESKGVSEGDNAAGNPNQKASVIPVNNPFRSPLDIPPPQSNFLNPTGHVNREADMDEQSIASKMSIGTNYSQYTVGNEPDYWNLLSTAVSQATLQAHGVIEQVSNKPIQALVLGSHGAPSSTLPLTVQSSRVECAPLSASAKTDGLEGAEECANSKTDRDDNSWGSSSEDERYGAVTGKVVGGTAALVRGALGAALGAVRWGFGGGAGVDDSELLDEEDGKEMHVDDSMDIEQSFDQSQMYAHDHKVNSRYGPRSFAMEKGKNIDLLPWPLCNTSLLFSDVPRRFDNAVVDPSSTLVATTDNLGRVLLIDLETQQPIRMWKGMRNVSCHYAELPCDYDFGAGKSARTKLYLVIHAHKRGSLEVYRLRQGPRVAAVAVPQQKGCLVVECFGPPSEGSRVSSFLFEESTEEGQTGRGARQYILDYIVIEDNESSTNGVVPQKVLHSNPQVENSSMQLDFLVQLLAPDTNIQCNSQTILKTFQSIRALSDLGEGLDVISKSHKIEQMGIEAANFHSQVLSHCKSRLESALEKEIKEGSGLIQKSTISSLSSKISYHDKLLRAYDVLHRYEVRNDKDFSGGNDADFRDAQPLSDWASEAISWISAAEEHGTFTSSLSGMKQREDFNKPLPFSKFAMACSLSNMKTGGLQSPNGVYLTEVKRDRQPILIRIFRPLRFDLFVFKVVNSIFSSLGIDENFDIQQQYFGEWVLTLASYDIAQSNLSGAWRPMLRWLQDLILCAYDVHQRSHCDVDYIQLKRAVQLQSLLDFCMDMEDLAKAFVLAVICMDAVSAASKQIEEKTYGTISQLECVRPWEILLRKLRVLLLVTLRLSGDLNPTGTGTSPMTVRNVSGGDLFSTYYWVARDELSLSHDNQVLMALESACLSSSVAFYPSSSDGDTISNKKAILQSCSYTKKVSLLNPSGLANDSTSRSLLFYLRDHASGATHLAAHRALILGRLWEQMPENMVLLDNAISTLQVVLDRFQEFSLATIVEFYQSLIRPICRAIIFGFHDVNEHNLSKVSPLLDDEVWRHKFSSAAKRVLSLMIKSTNNHKFEKNPHPAPSLEVDTFDVAKMWPPLRNDPFLVALATKFRKVQVTSIELHHTILFAYELTASLTSLESIVPTVHDLFTAGALFFDMPCTEGSPQQYQLLDSLLVEHARKTVTPIVDRFDLYEIEVVGKSMGIDITYVRTRYFLEMIRYGMDASIDNLMALNMVYLDKNMFLDEIVRIMCERLDHIIASLKKTKSYRGVVGVLDADASRWIREEARKAQSSQNNRASVSLIATHSLILRIQSISQGVADETLKKKISAISTTSATLLKAVQAQEHRVMNV</sequence>
<dbReference type="PANTHER" id="PTHR12472:SF0">
    <property type="entry name" value="RAB3 GTPASE-ACTIVATING PROTEIN NON-CATALYTIC SUBUNIT"/>
    <property type="match status" value="1"/>
</dbReference>
<name>A0ABD3PDT0_9STRA</name>
<dbReference type="InterPro" id="IPR032839">
    <property type="entry name" value="RAB3GAP_N"/>
</dbReference>
<proteinExistence type="predicted"/>
<feature type="region of interest" description="Disordered" evidence="1">
    <location>
        <begin position="526"/>
        <end position="559"/>
    </location>
</feature>
<gene>
    <name evidence="3" type="ORF">HJC23_005338</name>
</gene>
<dbReference type="Pfam" id="PF14655">
    <property type="entry name" value="RAB3GAP2_N"/>
    <property type="match status" value="1"/>
</dbReference>